<dbReference type="InterPro" id="IPR001647">
    <property type="entry name" value="HTH_TetR"/>
</dbReference>
<dbReference type="SUPFAM" id="SSF46689">
    <property type="entry name" value="Homeodomain-like"/>
    <property type="match status" value="1"/>
</dbReference>
<feature type="DNA-binding region" description="H-T-H motif" evidence="4">
    <location>
        <begin position="34"/>
        <end position="53"/>
    </location>
</feature>
<dbReference type="PRINTS" id="PR00455">
    <property type="entry name" value="HTHTETR"/>
</dbReference>
<dbReference type="EMBL" id="JBHSYS010000002">
    <property type="protein sequence ID" value="MFC6957443.1"/>
    <property type="molecule type" value="Genomic_DNA"/>
</dbReference>
<proteinExistence type="predicted"/>
<evidence type="ECO:0000259" key="5">
    <source>
        <dbReference type="PROSITE" id="PS50977"/>
    </source>
</evidence>
<dbReference type="Gene3D" id="1.10.357.10">
    <property type="entry name" value="Tetracycline Repressor, domain 2"/>
    <property type="match status" value="1"/>
</dbReference>
<dbReference type="Proteomes" id="UP001596470">
    <property type="component" value="Unassembled WGS sequence"/>
</dbReference>
<gene>
    <name evidence="6" type="ORF">ACFQS3_09565</name>
</gene>
<dbReference type="InterPro" id="IPR049445">
    <property type="entry name" value="TetR_SbtR-like_C"/>
</dbReference>
<keyword evidence="1" id="KW-0805">Transcription regulation</keyword>
<protein>
    <submittedName>
        <fullName evidence="6">TetR/AcrR family transcriptional regulator</fullName>
    </submittedName>
</protein>
<dbReference type="PANTHER" id="PTHR30055:SF234">
    <property type="entry name" value="HTH-TYPE TRANSCRIPTIONAL REGULATOR BETI"/>
    <property type="match status" value="1"/>
</dbReference>
<organism evidence="6 7">
    <name type="scientific">Glycomyces mayteni</name>
    <dbReference type="NCBI Taxonomy" id="543887"/>
    <lineage>
        <taxon>Bacteria</taxon>
        <taxon>Bacillati</taxon>
        <taxon>Actinomycetota</taxon>
        <taxon>Actinomycetes</taxon>
        <taxon>Glycomycetales</taxon>
        <taxon>Glycomycetaceae</taxon>
        <taxon>Glycomyces</taxon>
    </lineage>
</organism>
<dbReference type="Pfam" id="PF21597">
    <property type="entry name" value="TetR_C_43"/>
    <property type="match status" value="1"/>
</dbReference>
<evidence type="ECO:0000313" key="7">
    <source>
        <dbReference type="Proteomes" id="UP001596470"/>
    </source>
</evidence>
<dbReference type="SUPFAM" id="SSF48498">
    <property type="entry name" value="Tetracyclin repressor-like, C-terminal domain"/>
    <property type="match status" value="1"/>
</dbReference>
<dbReference type="InterPro" id="IPR036271">
    <property type="entry name" value="Tet_transcr_reg_TetR-rel_C_sf"/>
</dbReference>
<accession>A0ABW2D8L5</accession>
<sequence>MNAPKPIRADARRNRDALVRAAREIFAEAQADAPFEDVARRAGVGAGTLYRHFPNRNALIASVFEEEVVALRDRARHLLETRPPDEALAAFLREMVDHMYGHRGLARTFFAVSEAAGGDLSDKGRLMEGAVAAILDRGVEQGLLRGDIPVGTLMLALHGIGVASVHSDHRAEADGIVQLLIDGLRRT</sequence>
<evidence type="ECO:0000313" key="6">
    <source>
        <dbReference type="EMBL" id="MFC6957443.1"/>
    </source>
</evidence>
<keyword evidence="3" id="KW-0804">Transcription</keyword>
<comment type="caution">
    <text evidence="6">The sequence shown here is derived from an EMBL/GenBank/DDBJ whole genome shotgun (WGS) entry which is preliminary data.</text>
</comment>
<evidence type="ECO:0000256" key="1">
    <source>
        <dbReference type="ARBA" id="ARBA00023015"/>
    </source>
</evidence>
<feature type="domain" description="HTH tetR-type" evidence="5">
    <location>
        <begin position="12"/>
        <end position="71"/>
    </location>
</feature>
<keyword evidence="2 4" id="KW-0238">DNA-binding</keyword>
<dbReference type="PANTHER" id="PTHR30055">
    <property type="entry name" value="HTH-TYPE TRANSCRIPTIONAL REGULATOR RUTR"/>
    <property type="match status" value="1"/>
</dbReference>
<name>A0ABW2D8L5_9ACTN</name>
<reference evidence="7" key="1">
    <citation type="journal article" date="2019" name="Int. J. Syst. Evol. Microbiol.">
        <title>The Global Catalogue of Microorganisms (GCM) 10K type strain sequencing project: providing services to taxonomists for standard genome sequencing and annotation.</title>
        <authorList>
            <consortium name="The Broad Institute Genomics Platform"/>
            <consortium name="The Broad Institute Genome Sequencing Center for Infectious Disease"/>
            <person name="Wu L."/>
            <person name="Ma J."/>
        </authorList>
    </citation>
    <scope>NUCLEOTIDE SEQUENCE [LARGE SCALE GENOMIC DNA]</scope>
    <source>
        <strain evidence="7">KACC 12634</strain>
    </source>
</reference>
<evidence type="ECO:0000256" key="3">
    <source>
        <dbReference type="ARBA" id="ARBA00023163"/>
    </source>
</evidence>
<dbReference type="InterPro" id="IPR050109">
    <property type="entry name" value="HTH-type_TetR-like_transc_reg"/>
</dbReference>
<dbReference type="InterPro" id="IPR009057">
    <property type="entry name" value="Homeodomain-like_sf"/>
</dbReference>
<dbReference type="RefSeq" id="WP_382349046.1">
    <property type="nucleotide sequence ID" value="NZ_JBHMBP010000002.1"/>
</dbReference>
<evidence type="ECO:0000256" key="2">
    <source>
        <dbReference type="ARBA" id="ARBA00023125"/>
    </source>
</evidence>
<dbReference type="PROSITE" id="PS50977">
    <property type="entry name" value="HTH_TETR_2"/>
    <property type="match status" value="1"/>
</dbReference>
<dbReference type="Pfam" id="PF00440">
    <property type="entry name" value="TetR_N"/>
    <property type="match status" value="1"/>
</dbReference>
<evidence type="ECO:0000256" key="4">
    <source>
        <dbReference type="PROSITE-ProRule" id="PRU00335"/>
    </source>
</evidence>
<keyword evidence="7" id="KW-1185">Reference proteome</keyword>